<dbReference type="Proteomes" id="UP000182800">
    <property type="component" value="Unassembled WGS sequence"/>
</dbReference>
<reference evidence="2 4" key="1">
    <citation type="submission" date="2015-09" db="EMBL/GenBank/DDBJ databases">
        <title>Identification and resolution of microdiversity through metagenomic sequencing of parallel consortia.</title>
        <authorList>
            <person name="Nelson W.C."/>
            <person name="Romine M.F."/>
            <person name="Lindemann S.R."/>
        </authorList>
    </citation>
    <scope>NUCLEOTIDE SEQUENCE [LARGE SCALE GENOMIC DNA]</scope>
    <source>
        <strain evidence="2">HL-109</strain>
    </source>
</reference>
<sequence length="234" mass="25013">MLTPAYPNQASLLALKERLLSQAGGDAMLNKEEGAKALRISEQQMDLIIKNLGGADATSVSVEQVMEHFEEYANQDPLQLITDSGINAAIMDMMGGLGNFDVWAGEDDHINQNEFWGLAQALSDGLTVNDETFNIERPEANAIFAQLSGSDGLIDRNELAPIAEVQEDGTFDWEAAQQQLVERAAAVGQVGSGNNNGQSGSGSTGLPGAHPQPDNNWVYFDPDSTFDNTGGDDP</sequence>
<comment type="caution">
    <text evidence="2">The sequence shown here is derived from an EMBL/GenBank/DDBJ whole genome shotgun (WGS) entry which is preliminary data.</text>
</comment>
<evidence type="ECO:0000313" key="4">
    <source>
        <dbReference type="Proteomes" id="UP000050497"/>
    </source>
</evidence>
<evidence type="ECO:0000256" key="1">
    <source>
        <dbReference type="SAM" id="MobiDB-lite"/>
    </source>
</evidence>
<gene>
    <name evidence="3" type="ORF">GA0071312_2012</name>
    <name evidence="2" type="ORF">HLUCCO17_09205</name>
</gene>
<reference evidence="3 5" key="2">
    <citation type="submission" date="2016-08" db="EMBL/GenBank/DDBJ databases">
        <authorList>
            <person name="Varghese N."/>
            <person name="Submissions Spin"/>
        </authorList>
    </citation>
    <scope>NUCLEOTIDE SEQUENCE [LARGE SCALE GENOMIC DNA]</scope>
    <source>
        <strain evidence="3 5">HL-109</strain>
    </source>
</reference>
<proteinExistence type="predicted"/>
<keyword evidence="5" id="KW-1185">Reference proteome</keyword>
<dbReference type="EMBL" id="LJSX01000012">
    <property type="protein sequence ID" value="KPQ10856.1"/>
    <property type="molecule type" value="Genomic_DNA"/>
</dbReference>
<accession>A0A0P8A0H0</accession>
<dbReference type="Proteomes" id="UP000050497">
    <property type="component" value="Unassembled WGS sequence"/>
</dbReference>
<evidence type="ECO:0000313" key="5">
    <source>
        <dbReference type="Proteomes" id="UP000182800"/>
    </source>
</evidence>
<feature type="region of interest" description="Disordered" evidence="1">
    <location>
        <begin position="189"/>
        <end position="234"/>
    </location>
</feature>
<evidence type="ECO:0000313" key="3">
    <source>
        <dbReference type="EMBL" id="SCC81082.1"/>
    </source>
</evidence>
<evidence type="ECO:0000313" key="2">
    <source>
        <dbReference type="EMBL" id="KPQ10856.1"/>
    </source>
</evidence>
<protein>
    <submittedName>
        <fullName evidence="2">Uncharacterized protein</fullName>
    </submittedName>
</protein>
<dbReference type="AlphaFoldDB" id="A0A0P8A0H0"/>
<name>A0A0P8A0H0_9HYPH</name>
<feature type="compositionally biased region" description="Low complexity" evidence="1">
    <location>
        <begin position="189"/>
        <end position="198"/>
    </location>
</feature>
<organism evidence="2 4">
    <name type="scientific">Saliniramus fredricksonii</name>
    <dbReference type="NCBI Taxonomy" id="1653334"/>
    <lineage>
        <taxon>Bacteria</taxon>
        <taxon>Pseudomonadati</taxon>
        <taxon>Pseudomonadota</taxon>
        <taxon>Alphaproteobacteria</taxon>
        <taxon>Hyphomicrobiales</taxon>
        <taxon>Salinarimonadaceae</taxon>
        <taxon>Saliniramus</taxon>
    </lineage>
</organism>
<dbReference type="EMBL" id="FMBM01000002">
    <property type="protein sequence ID" value="SCC81082.1"/>
    <property type="molecule type" value="Genomic_DNA"/>
</dbReference>